<feature type="region of interest" description="Disordered" evidence="4">
    <location>
        <begin position="787"/>
        <end position="810"/>
    </location>
</feature>
<evidence type="ECO:0000259" key="6">
    <source>
        <dbReference type="Pfam" id="PF25033"/>
    </source>
</evidence>
<reference evidence="9" key="1">
    <citation type="journal article" date="2023" name="Mol. Biol. Evol.">
        <title>Third-Generation Sequencing Reveals the Adaptive Role of the Epigenome in Three Deep-Sea Polychaetes.</title>
        <authorList>
            <person name="Perez M."/>
            <person name="Aroh O."/>
            <person name="Sun Y."/>
            <person name="Lan Y."/>
            <person name="Juniper S.K."/>
            <person name="Young C.R."/>
            <person name="Angers B."/>
            <person name="Qian P.Y."/>
        </authorList>
    </citation>
    <scope>NUCLEOTIDE SEQUENCE</scope>
    <source>
        <strain evidence="9">P08H-3</strain>
    </source>
</reference>
<dbReference type="PANTHER" id="PTHR16166">
    <property type="entry name" value="VACUOLAR PROTEIN SORTING-ASSOCIATED PROTEIN VPS13"/>
    <property type="match status" value="1"/>
</dbReference>
<feature type="compositionally biased region" description="Polar residues" evidence="4">
    <location>
        <begin position="1336"/>
        <end position="1352"/>
    </location>
</feature>
<organism evidence="9 10">
    <name type="scientific">Paralvinella palmiformis</name>
    <dbReference type="NCBI Taxonomy" id="53620"/>
    <lineage>
        <taxon>Eukaryota</taxon>
        <taxon>Metazoa</taxon>
        <taxon>Spiralia</taxon>
        <taxon>Lophotrochozoa</taxon>
        <taxon>Annelida</taxon>
        <taxon>Polychaeta</taxon>
        <taxon>Sedentaria</taxon>
        <taxon>Canalipalpata</taxon>
        <taxon>Terebellida</taxon>
        <taxon>Terebelliformia</taxon>
        <taxon>Alvinellidae</taxon>
        <taxon>Paralvinella</taxon>
    </lineage>
</organism>
<evidence type="ECO:0000313" key="9">
    <source>
        <dbReference type="EMBL" id="KAK2161953.1"/>
    </source>
</evidence>
<dbReference type="Pfam" id="PF12624">
    <property type="entry name" value="VPS13_N"/>
    <property type="match status" value="1"/>
</dbReference>
<evidence type="ECO:0000259" key="8">
    <source>
        <dbReference type="Pfam" id="PF25037"/>
    </source>
</evidence>
<comment type="similarity">
    <text evidence="1">Belongs to the VPS13 family.</text>
</comment>
<evidence type="ECO:0000256" key="3">
    <source>
        <dbReference type="ARBA" id="ARBA00023055"/>
    </source>
</evidence>
<feature type="domain" description="Vacuolar protein sorting-associated protein 13 VPS13 adaptor binding" evidence="7">
    <location>
        <begin position="1790"/>
        <end position="2234"/>
    </location>
</feature>
<dbReference type="GO" id="GO:0045053">
    <property type="term" value="P:protein retention in Golgi apparatus"/>
    <property type="evidence" value="ECO:0007669"/>
    <property type="project" value="TreeGrafter"/>
</dbReference>
<feature type="region of interest" description="Disordered" evidence="4">
    <location>
        <begin position="1315"/>
        <end position="1362"/>
    </location>
</feature>
<protein>
    <submittedName>
        <fullName evidence="9">Uncharacterized protein</fullName>
    </submittedName>
</protein>
<evidence type="ECO:0000256" key="1">
    <source>
        <dbReference type="ARBA" id="ARBA00006545"/>
    </source>
</evidence>
<feature type="domain" description="Intermembrane lipid transfer protein VPS13-like C-terminal" evidence="8">
    <location>
        <begin position="2815"/>
        <end position="2934"/>
    </location>
</feature>
<evidence type="ECO:0000313" key="10">
    <source>
        <dbReference type="Proteomes" id="UP001208570"/>
    </source>
</evidence>
<dbReference type="Proteomes" id="UP001208570">
    <property type="component" value="Unassembled WGS sequence"/>
</dbReference>
<feature type="domain" description="Chorein N-terminal" evidence="5">
    <location>
        <begin position="1"/>
        <end position="558"/>
    </location>
</feature>
<feature type="compositionally biased region" description="Basic and acidic residues" evidence="4">
    <location>
        <begin position="794"/>
        <end position="804"/>
    </location>
</feature>
<dbReference type="InterPro" id="IPR056747">
    <property type="entry name" value="VPS13-like_M"/>
</dbReference>
<name>A0AAD9K0Q7_9ANNE</name>
<dbReference type="Pfam" id="PF25037">
    <property type="entry name" value="VPS13_C"/>
    <property type="match status" value="1"/>
</dbReference>
<dbReference type="PANTHER" id="PTHR16166:SF93">
    <property type="entry name" value="INTERMEMBRANE LIPID TRANSFER PROTEIN VPS13"/>
    <property type="match status" value="1"/>
</dbReference>
<keyword evidence="2" id="KW-0813">Transport</keyword>
<evidence type="ECO:0000259" key="7">
    <source>
        <dbReference type="Pfam" id="PF25036"/>
    </source>
</evidence>
<keyword evidence="3" id="KW-0445">Lipid transport</keyword>
<dbReference type="Pfam" id="PF25036">
    <property type="entry name" value="VPS13_VAB"/>
    <property type="match status" value="1"/>
</dbReference>
<dbReference type="GO" id="GO:0006869">
    <property type="term" value="P:lipid transport"/>
    <property type="evidence" value="ECO:0007669"/>
    <property type="project" value="UniProtKB-KW"/>
</dbReference>
<feature type="domain" description="VPS13-like middle region" evidence="6">
    <location>
        <begin position="1450"/>
        <end position="1631"/>
    </location>
</feature>
<dbReference type="Pfam" id="PF25033">
    <property type="entry name" value="VPS13_M"/>
    <property type="match status" value="2"/>
</dbReference>
<dbReference type="InterPro" id="IPR056748">
    <property type="entry name" value="VPS13-like_C"/>
</dbReference>
<dbReference type="InterPro" id="IPR026854">
    <property type="entry name" value="VPS13_N"/>
</dbReference>
<keyword evidence="10" id="KW-1185">Reference proteome</keyword>
<dbReference type="InterPro" id="IPR026847">
    <property type="entry name" value="VPS13"/>
</dbReference>
<gene>
    <name evidence="9" type="ORF">LSH36_107g07014</name>
</gene>
<dbReference type="EMBL" id="JAODUP010000107">
    <property type="protein sequence ID" value="KAK2161953.1"/>
    <property type="molecule type" value="Genomic_DNA"/>
</dbReference>
<accession>A0AAD9K0Q7</accession>
<dbReference type="InterPro" id="IPR009543">
    <property type="entry name" value="VPS13_VAB"/>
</dbReference>
<evidence type="ECO:0000256" key="2">
    <source>
        <dbReference type="ARBA" id="ARBA00022448"/>
    </source>
</evidence>
<comment type="caution">
    <text evidence="9">The sequence shown here is derived from an EMBL/GenBank/DDBJ whole genome shotgun (WGS) entry which is preliminary data.</text>
</comment>
<evidence type="ECO:0000259" key="5">
    <source>
        <dbReference type="Pfam" id="PF12624"/>
    </source>
</evidence>
<dbReference type="GO" id="GO:0006623">
    <property type="term" value="P:protein targeting to vacuole"/>
    <property type="evidence" value="ECO:0007669"/>
    <property type="project" value="TreeGrafter"/>
</dbReference>
<sequence length="2955" mass="330566">MEQIGVALSKNQYQDIMEMLESFERLNIASKYRKFRPDVVKRGNAKTWWHFAYNCVLEDQVQRRRKMWSWPVIQRHRRTCQTYKANYKKKLGLKKVPKELLKELEDAEKELSVFNITLLRQQAELEVKRLCQPSLFFSVFLYMLILWNILLDLFPQAKKEGIKPGGTSSGWLGGWLGWGKKDESSSEDKSVGEQFQALISPEEKAKMYEAIGYQETAADPTLPKEYVATKMNFTLKNLKLTLKDSQLREPQILNLQLQDMAAQIGQRPAASAMSVKTTIESLTVTGTPPANGGPPPNMVSSQLTEKDQKYSLLDAEFETNPLDGECDTRVNLSAQPLEILYDAQSINLIADFFKPPESVHLKQIQAAAMAKFEELKEQTATGLQHAISQRKYTEITVNIKPTYIIMPERGVYRSNCRMIVLDLGQLAVSTEKQSKELKSGLDLNEVMQKAYDKFNLKLARVQMLFVNPGEDWKAGRSHGSSSMHILRPMDLNISLNKCMINDARLPKMKILGELPKLDLSISDEKLQQIIQLLQGVPFPEGAPEAPEDPPGTQYIKHMASEGNPDQLIRKFQSGTGSADNSDDEFYEASESAIPKKKLQHQTSEFVNMTDLLLQFEIKEICITLLEKQLEQEVPMIKLVIDSLGTEVKMCTFDLSVNAYLGSIYLQHTQFKANEALTAWYGNAKTLQALHLSAQHGGPLVNLINTPITDENTFKLLTVQYLKANKKGPEFSTIYKNTEQQISVSFSALEVLLHQEAILSLMAFAQKLQPKSSPAVTPEDKIVKDVTVPTMTASGDKKPEESGKKVERKRRKKEGPEIIDIALEAKLDVFSVGICTEKQLVTDIKIKGIQANITIQKSKTVVNASLKDLLVFDPTPGALYPRILTFEDEQVFQMNVVVFNGATDGDDYCNMQAVDLQVVLSSGTMKVIFLNKFVSTVLNFLNQFQLAKDKMAEASAAARDSAVSAATELTQKATRISLNIRLKAPVIIVPQSSTSTNALIIDLGKIIIANKFEIVGKRNTQGLPGVLERMSIELTSLKLSRALMMGTDCSAECLLLEPVTLQLDVVRNLAASWYHGHPDIEASGKLKAFTVGISQGDYASIMSVMNQNLNEGQDQMAAPVPQTSEEAVRAEVQSQLQASPASSLQQQQQQQTVAKAQAAEEVWSKVKFSFTIESITLDLYTGDSNLSTGFSARDPKQSLSHVQLQSIGLCGNIKSNNAIEARVMLYKLVLDDTRPGRENGITKMIEHSSQLSGTTNPPYMLALTFLQSANQDKDGEWISADHKTWSLGWFITIHETSLPKPSQRLHQLRQMDRLEKQQLQQPQQYGDATDPSIKPITASSQQATPNKQTNKTQEVPAAAATTTPPAGELKLRLVIEKPEIVMVENPLKYDTEALILDVQVAFELTMNKELTYAKGTIGQLQIVSCVYSPEKRDSTRNLEEEMEELLHDIPKELWKKDKLTNFDFWFLKSVAKNKIKSVSPVSSSESVKIKQEQLILQANHIVLKVEGGNGRKSVPFVLVEMAFTSEVLQWSSKLSVGAELSVEVAYYNEGLAVWEPVIEPVEDDGAGYRPWELKVKVIKNTPEIEEDIDNGGTPAISNPVQMTIEVKSADVLEMTMTKSCLQVLNNLGKAFGEAYNLVEVTEKTEESVAPYLVKNDSGTDITIRPDGTFKISGAKATTTHVELCAGDSIELSDKMGTSGEGQDMKKKSLLNATQNEPQKMVFLVMEQFGATRELRVSRAQKVAFGINQRAYPGEVWHLVGQTETSYGCKTITLRSILQLSDDCKGRCGEVVQNGLFNVPMDAVYAAPYELYFKPRDPRYQESTSPFQWKDLTSGSQTVIACEPSKPDPDAVPLYFSVEVVVEDILFEATGEKTAKSYLLHFHPPLAFHNLLPMPVTYQIQGTADEVVVEGGDIKQILHANPGQSTLIIKIDYHKKQWVCIKQLESKPEELSVWTFEATEDGKNIAMDLGVHTSMVKGYPEISLYSPYWMVNKTGRDLIYKAGDDFIVNHSSGHEGAIMFSFKSKSFFAKKKASLKIGESEWSDRFSLDTAGSTGTVSCKFKGLNYTSDVGVRINLASSGLTKIITFTPYYMLINQAKFTISCREILPESHWIDIGPNECLPFWPTQTEKKMQLIAKVKDTNEETRPFYFSQAHTTLLQLKSEYGGLNVDCQVMESAINVIFDQYRPGYATARIVNQTQNATIHYHQAQKDEKDPEIHELAPGDVVMYTWDHPLEKRELTWSCGEKKNQHCELVKDEQGNFLFSPDCPIFWISFLDGLQRVMLFTDSLEVVLKIEKADILEIIDQDIIVALHGLGLSLVNNLIKKEVAYISVTSSGAIWEEKKRKHFKPLKGKYNIALEEAWTKYRVALEAGMEINSKFELENGKLVADFKDMQLLKPHKNTIRRQYQDGLWLQYRASEHQTSFHVKINRIQLDNQIPGAVFQTVLAPIPPPKSVAAESDPKPFTEVSIMIRKRAFSTVKQFKYFKVLIQEMAVKVDQGFINALANLFSSGKINEEQEKLAFIADCDQVKSELMTLAVQSSAQEQKHYYDQMHFSPLKVHLSFSMTGSSGDEELNVQPTNFNILGLFLQSVGIVLSDIDDVVFKLGYFERNYTFYNQSQLTKEITWHYSQQAIKQMYVLVLGLDVLGNPFGVIRGLAEGIEDLFYEPYQGAIQGPEEFAEGLALGMRSLLGHAVGGAAGAVSRITGALGKGIATLTMDDEYQRKRREQLNKKPADLKEGLARGGKGLVMGVVDGFTGIITKPVEGAKQEGAAGFFKGVGKGMIGVVTRPASGVVDFASSSFEGIKRVAEMSEEGHRIRPPRYLHVDGIVRPFNYREAEGNEIMADIDKGKFLKTDSYVAHLIVTKDLKNVLLVTDKRVIFASKGEVFGHWDTDWQYTWDELKEPPNITSKGIQVLLKEKQKKSFFSSGTVGKLIPILDKKRAEWIAKKMQTAMSHEN</sequence>
<evidence type="ECO:0000256" key="4">
    <source>
        <dbReference type="SAM" id="MobiDB-lite"/>
    </source>
</evidence>
<proteinExistence type="inferred from homology"/>
<feature type="domain" description="VPS13-like middle region" evidence="6">
    <location>
        <begin position="833"/>
        <end position="1434"/>
    </location>
</feature>